<name>A0ABW8DCE3_9GAMM</name>
<reference evidence="1 2" key="1">
    <citation type="submission" date="2024-08" db="EMBL/GenBank/DDBJ databases">
        <title>Draft Genome Sequence of Legionella lytica strain DSB2004, Isolated From a Fire Sprinkler System.</title>
        <authorList>
            <person name="Everhart A.D."/>
            <person name="Kidane D.T."/>
            <person name="Farone A.L."/>
            <person name="Farone M.B."/>
        </authorList>
    </citation>
    <scope>NUCLEOTIDE SEQUENCE [LARGE SCALE GENOMIC DNA]</scope>
    <source>
        <strain evidence="1 2">DSB2004</strain>
    </source>
</reference>
<gene>
    <name evidence="1" type="ORF">ACD661_11770</name>
</gene>
<comment type="caution">
    <text evidence="1">The sequence shown here is derived from an EMBL/GenBank/DDBJ whole genome shotgun (WGS) entry which is preliminary data.</text>
</comment>
<dbReference type="RefSeq" id="WP_400188060.1">
    <property type="nucleotide sequence ID" value="NZ_JBGORX010000005.1"/>
</dbReference>
<proteinExistence type="predicted"/>
<sequence>MSLLGATLGWFRHLYAAKNQKSAAHQFEKGVQTLPLFKGKRVDTEKYALLNDQKLVTSPIAGAFGPYNFLKKITIQD</sequence>
<evidence type="ECO:0000313" key="1">
    <source>
        <dbReference type="EMBL" id="MFJ1269234.1"/>
    </source>
</evidence>
<accession>A0ABW8DCE3</accession>
<keyword evidence="2" id="KW-1185">Reference proteome</keyword>
<evidence type="ECO:0000313" key="2">
    <source>
        <dbReference type="Proteomes" id="UP001615550"/>
    </source>
</evidence>
<organism evidence="1 2">
    <name type="scientific">Legionella lytica</name>
    <dbReference type="NCBI Taxonomy" id="96232"/>
    <lineage>
        <taxon>Bacteria</taxon>
        <taxon>Pseudomonadati</taxon>
        <taxon>Pseudomonadota</taxon>
        <taxon>Gammaproteobacteria</taxon>
        <taxon>Legionellales</taxon>
        <taxon>Legionellaceae</taxon>
        <taxon>Legionella</taxon>
    </lineage>
</organism>
<dbReference type="EMBL" id="JBGORX010000005">
    <property type="protein sequence ID" value="MFJ1269234.1"/>
    <property type="molecule type" value="Genomic_DNA"/>
</dbReference>
<dbReference type="Proteomes" id="UP001615550">
    <property type="component" value="Unassembled WGS sequence"/>
</dbReference>
<protein>
    <submittedName>
        <fullName evidence="1">Uncharacterized protein</fullName>
    </submittedName>
</protein>